<evidence type="ECO:0000313" key="1">
    <source>
        <dbReference type="EMBL" id="OGD38262.1"/>
    </source>
</evidence>
<dbReference type="PANTHER" id="PTHR28055:SF1">
    <property type="entry name" value="ALTERED INHERITANCE OF MITOCHONDRIA PROTEIN 41, MITOCHONDRIAL"/>
    <property type="match status" value="1"/>
</dbReference>
<proteinExistence type="predicted"/>
<organism evidence="1 2">
    <name type="scientific">Candidatus Azambacteria bacterium RIFCSPLOWO2_01_FULL_37_9</name>
    <dbReference type="NCBI Taxonomy" id="1797297"/>
    <lineage>
        <taxon>Bacteria</taxon>
        <taxon>Candidatus Azamiibacteriota</taxon>
    </lineage>
</organism>
<comment type="caution">
    <text evidence="1">The sequence shown here is derived from an EMBL/GenBank/DDBJ whole genome shotgun (WGS) entry which is preliminary data.</text>
</comment>
<evidence type="ECO:0008006" key="3">
    <source>
        <dbReference type="Google" id="ProtNLM"/>
    </source>
</evidence>
<dbReference type="GO" id="GO:0016884">
    <property type="term" value="F:carbon-nitrogen ligase activity, with glutamine as amido-N-donor"/>
    <property type="evidence" value="ECO:0007669"/>
    <property type="project" value="InterPro"/>
</dbReference>
<dbReference type="InterPro" id="IPR023168">
    <property type="entry name" value="GatB_Yqey_C_2"/>
</dbReference>
<evidence type="ECO:0000313" key="2">
    <source>
        <dbReference type="Proteomes" id="UP000177947"/>
    </source>
</evidence>
<name>A0A1F5C5X4_9BACT</name>
<dbReference type="InterPro" id="IPR042184">
    <property type="entry name" value="YqeY/Aim41_N"/>
</dbReference>
<dbReference type="Pfam" id="PF09424">
    <property type="entry name" value="YqeY"/>
    <property type="match status" value="1"/>
</dbReference>
<sequence>MLKEQIKNDIKDAMKEKKELKISVLRMISSAISGEEIAKGKKETGMTDEEVVEVLAREVKKRKDSISQFESAGRIELAEKERQEIEVILKYLPDQLSPEDIEKLVGETIKESGARSEKDFGTVMKSLSPKIKGRADGKQVSEIVKKILADCQC</sequence>
<dbReference type="PANTHER" id="PTHR28055">
    <property type="entry name" value="ALTERED INHERITANCE OF MITOCHONDRIA PROTEIN 41, MITOCHONDRIAL"/>
    <property type="match status" value="1"/>
</dbReference>
<dbReference type="Gene3D" id="1.10.10.410">
    <property type="match status" value="1"/>
</dbReference>
<accession>A0A1F5C5X4</accession>
<dbReference type="Proteomes" id="UP000177947">
    <property type="component" value="Unassembled WGS sequence"/>
</dbReference>
<dbReference type="Gene3D" id="1.10.1510.10">
    <property type="entry name" value="Uncharacterised protein YqeY/AIM41 PF09424, N-terminal domain"/>
    <property type="match status" value="1"/>
</dbReference>
<dbReference type="InterPro" id="IPR019004">
    <property type="entry name" value="YqeY/Aim41"/>
</dbReference>
<dbReference type="EMBL" id="MEYQ01000049">
    <property type="protein sequence ID" value="OGD38262.1"/>
    <property type="molecule type" value="Genomic_DNA"/>
</dbReference>
<dbReference type="AlphaFoldDB" id="A0A1F5C5X4"/>
<protein>
    <recommendedName>
        <fullName evidence="3">Glutamyl-tRNA amidotransferase</fullName>
    </recommendedName>
</protein>
<reference evidence="1 2" key="1">
    <citation type="journal article" date="2016" name="Nat. Commun.">
        <title>Thousands of microbial genomes shed light on interconnected biogeochemical processes in an aquifer system.</title>
        <authorList>
            <person name="Anantharaman K."/>
            <person name="Brown C.T."/>
            <person name="Hug L.A."/>
            <person name="Sharon I."/>
            <person name="Castelle C.J."/>
            <person name="Probst A.J."/>
            <person name="Thomas B.C."/>
            <person name="Singh A."/>
            <person name="Wilkins M.J."/>
            <person name="Karaoz U."/>
            <person name="Brodie E.L."/>
            <person name="Williams K.H."/>
            <person name="Hubbard S.S."/>
            <person name="Banfield J.F."/>
        </authorList>
    </citation>
    <scope>NUCLEOTIDE SEQUENCE [LARGE SCALE GENOMIC DNA]</scope>
</reference>
<dbReference type="InterPro" id="IPR003789">
    <property type="entry name" value="Asn/Gln_tRNA_amidoTrase-B-like"/>
</dbReference>
<dbReference type="SUPFAM" id="SSF89095">
    <property type="entry name" value="GatB/YqeY motif"/>
    <property type="match status" value="1"/>
</dbReference>
<gene>
    <name evidence="1" type="ORF">A2907_00485</name>
</gene>